<dbReference type="InterPro" id="IPR029056">
    <property type="entry name" value="Ribokinase-like"/>
</dbReference>
<evidence type="ECO:0000313" key="5">
    <source>
        <dbReference type="EMBL" id="KPH65461.1"/>
    </source>
</evidence>
<keyword evidence="2" id="KW-0808">Transferase</keyword>
<dbReference type="GO" id="GO:0042840">
    <property type="term" value="P:D-glucuronate catabolic process"/>
    <property type="evidence" value="ECO:0007669"/>
    <property type="project" value="TreeGrafter"/>
</dbReference>
<dbReference type="GO" id="GO:0006974">
    <property type="term" value="P:DNA damage response"/>
    <property type="evidence" value="ECO:0007669"/>
    <property type="project" value="TreeGrafter"/>
</dbReference>
<dbReference type="InterPro" id="IPR050306">
    <property type="entry name" value="PfkB_Carbo_kinase"/>
</dbReference>
<dbReference type="AlphaFoldDB" id="A0A0N0M1P4"/>
<evidence type="ECO:0000256" key="2">
    <source>
        <dbReference type="ARBA" id="ARBA00022679"/>
    </source>
</evidence>
<gene>
    <name evidence="5" type="ORF">ADS77_00560</name>
</gene>
<dbReference type="GO" id="GO:0005829">
    <property type="term" value="C:cytosol"/>
    <property type="evidence" value="ECO:0007669"/>
    <property type="project" value="TreeGrafter"/>
</dbReference>
<dbReference type="STRING" id="187330.AMS58_05830"/>
<organism evidence="5 6">
    <name type="scientific">Pseudoalteromonas porphyrae</name>
    <dbReference type="NCBI Taxonomy" id="187330"/>
    <lineage>
        <taxon>Bacteria</taxon>
        <taxon>Pseudomonadati</taxon>
        <taxon>Pseudomonadota</taxon>
        <taxon>Gammaproteobacteria</taxon>
        <taxon>Alteromonadales</taxon>
        <taxon>Pseudoalteromonadaceae</taxon>
        <taxon>Pseudoalteromonas</taxon>
    </lineage>
</organism>
<keyword evidence="3 5" id="KW-0418">Kinase</keyword>
<dbReference type="EMBL" id="LHPH01000001">
    <property type="protein sequence ID" value="KPH65461.1"/>
    <property type="molecule type" value="Genomic_DNA"/>
</dbReference>
<dbReference type="SUPFAM" id="SSF53613">
    <property type="entry name" value="Ribokinase-like"/>
    <property type="match status" value="1"/>
</dbReference>
<evidence type="ECO:0000256" key="3">
    <source>
        <dbReference type="ARBA" id="ARBA00022777"/>
    </source>
</evidence>
<keyword evidence="6" id="KW-1185">Reference proteome</keyword>
<dbReference type="CDD" id="cd01166">
    <property type="entry name" value="KdgK"/>
    <property type="match status" value="1"/>
</dbReference>
<dbReference type="Pfam" id="PF00294">
    <property type="entry name" value="PfkB"/>
    <property type="match status" value="1"/>
</dbReference>
<dbReference type="PANTHER" id="PTHR43085:SF15">
    <property type="entry name" value="2-DEHYDRO-3-DEOXYGLUCONOKINASE"/>
    <property type="match status" value="1"/>
</dbReference>
<dbReference type="RefSeq" id="WP_054452332.1">
    <property type="nucleotide sequence ID" value="NZ_LHPH01000001.1"/>
</dbReference>
<comment type="similarity">
    <text evidence="1">Belongs to the carbohydrate kinase PfkB family.</text>
</comment>
<dbReference type="OrthoDB" id="9776822at2"/>
<dbReference type="GO" id="GO:0008673">
    <property type="term" value="F:2-dehydro-3-deoxygluconokinase activity"/>
    <property type="evidence" value="ECO:0007669"/>
    <property type="project" value="TreeGrafter"/>
</dbReference>
<reference evidence="5 6" key="1">
    <citation type="submission" date="2015-08" db="EMBL/GenBank/DDBJ databases">
        <title>Draft Genome Sequence of Pseudoalteromonas porphyrae UCD-SED14.</title>
        <authorList>
            <person name="Coil D.A."/>
            <person name="Jospin G."/>
            <person name="Lee R.D."/>
            <person name="Eisen J.A."/>
        </authorList>
    </citation>
    <scope>NUCLEOTIDE SEQUENCE [LARGE SCALE GENOMIC DNA]</scope>
    <source>
        <strain evidence="5 6">UCD-SED14</strain>
    </source>
</reference>
<name>A0A0N0M1P4_9GAMM</name>
<feature type="domain" description="Carbohydrate kinase PfkB" evidence="4">
    <location>
        <begin position="1"/>
        <end position="296"/>
    </location>
</feature>
<proteinExistence type="inferred from homology"/>
<sequence length="308" mass="33783">MKKIFFLGECMLELRAIDESTLNQSFAGDVYNSAVYLKRCFNSINSAIVTALGTDAISQKMRHCFVQEQLGTQLVFAHSDKVPGVYYIETDDQGERSFTYWRNDSAARKVIDFYNPTVIDELASGDMLFFSGISLAVIEPDTRAIFWQSIHTLKAAGVKVVFDPNYRARLWQSVEETKQQYALAFQCADITLPGVEDLHALYGVDSVEDVLAHLSDYDINEVVIKNGPESVLTMVDGQLQRHTITPVDNVVDTTSAGDAFNGVYLGARLSGLPVCEAVSKAAKAAAVVIQQPGAITAKAVFNQAMADS</sequence>
<dbReference type="PANTHER" id="PTHR43085">
    <property type="entry name" value="HEXOKINASE FAMILY MEMBER"/>
    <property type="match status" value="1"/>
</dbReference>
<evidence type="ECO:0000256" key="1">
    <source>
        <dbReference type="ARBA" id="ARBA00010688"/>
    </source>
</evidence>
<dbReference type="GO" id="GO:0019698">
    <property type="term" value="P:D-galacturonate catabolic process"/>
    <property type="evidence" value="ECO:0007669"/>
    <property type="project" value="TreeGrafter"/>
</dbReference>
<dbReference type="Gene3D" id="3.40.1190.20">
    <property type="match status" value="1"/>
</dbReference>
<evidence type="ECO:0000259" key="4">
    <source>
        <dbReference type="Pfam" id="PF00294"/>
    </source>
</evidence>
<comment type="caution">
    <text evidence="5">The sequence shown here is derived from an EMBL/GenBank/DDBJ whole genome shotgun (WGS) entry which is preliminary data.</text>
</comment>
<dbReference type="Proteomes" id="UP000037848">
    <property type="component" value="Unassembled WGS sequence"/>
</dbReference>
<evidence type="ECO:0000313" key="6">
    <source>
        <dbReference type="Proteomes" id="UP000037848"/>
    </source>
</evidence>
<protein>
    <submittedName>
        <fullName evidence="5">Ketodeoxygluconokinase</fullName>
    </submittedName>
</protein>
<accession>A0A0N0M1P4</accession>
<dbReference type="PATRIC" id="fig|187330.3.peg.118"/>
<dbReference type="InterPro" id="IPR011611">
    <property type="entry name" value="PfkB_dom"/>
</dbReference>